<feature type="transmembrane region" description="Helical" evidence="1">
    <location>
        <begin position="32"/>
        <end position="54"/>
    </location>
</feature>
<dbReference type="RefSeq" id="WP_345575323.1">
    <property type="nucleotide sequence ID" value="NZ_BAABDQ010000044.1"/>
</dbReference>
<evidence type="ECO:0000313" key="2">
    <source>
        <dbReference type="EMBL" id="GAA3608981.1"/>
    </source>
</evidence>
<feature type="transmembrane region" description="Helical" evidence="1">
    <location>
        <begin position="66"/>
        <end position="88"/>
    </location>
</feature>
<dbReference type="EMBL" id="BAABDQ010000044">
    <property type="protein sequence ID" value="GAA3608981.1"/>
    <property type="molecule type" value="Genomic_DNA"/>
</dbReference>
<dbReference type="Proteomes" id="UP001500630">
    <property type="component" value="Unassembled WGS sequence"/>
</dbReference>
<keyword evidence="1" id="KW-1133">Transmembrane helix</keyword>
<organism evidence="2 3">
    <name type="scientific">Nonomuraea rosea</name>
    <dbReference type="NCBI Taxonomy" id="638574"/>
    <lineage>
        <taxon>Bacteria</taxon>
        <taxon>Bacillati</taxon>
        <taxon>Actinomycetota</taxon>
        <taxon>Actinomycetes</taxon>
        <taxon>Streptosporangiales</taxon>
        <taxon>Streptosporangiaceae</taxon>
        <taxon>Nonomuraea</taxon>
    </lineage>
</organism>
<gene>
    <name evidence="2" type="ORF">GCM10022419_112450</name>
</gene>
<reference evidence="3" key="1">
    <citation type="journal article" date="2019" name="Int. J. Syst. Evol. Microbiol.">
        <title>The Global Catalogue of Microorganisms (GCM) 10K type strain sequencing project: providing services to taxonomists for standard genome sequencing and annotation.</title>
        <authorList>
            <consortium name="The Broad Institute Genomics Platform"/>
            <consortium name="The Broad Institute Genome Sequencing Center for Infectious Disease"/>
            <person name="Wu L."/>
            <person name="Ma J."/>
        </authorList>
    </citation>
    <scope>NUCLEOTIDE SEQUENCE [LARGE SCALE GENOMIC DNA]</scope>
    <source>
        <strain evidence="3">JCM 17326</strain>
    </source>
</reference>
<protein>
    <recommendedName>
        <fullName evidence="4">DUF485 domain-containing protein</fullName>
    </recommendedName>
</protein>
<evidence type="ECO:0000256" key="1">
    <source>
        <dbReference type="SAM" id="Phobius"/>
    </source>
</evidence>
<keyword evidence="1" id="KW-0812">Transmembrane</keyword>
<evidence type="ECO:0000313" key="3">
    <source>
        <dbReference type="Proteomes" id="UP001500630"/>
    </source>
</evidence>
<dbReference type="PANTHER" id="PTHR38441">
    <property type="entry name" value="INTEGRAL MEMBRANE PROTEIN-RELATED"/>
    <property type="match status" value="1"/>
</dbReference>
<proteinExistence type="predicted"/>
<accession>A0ABP6ZHK2</accession>
<comment type="caution">
    <text evidence="2">The sequence shown here is derived from an EMBL/GenBank/DDBJ whole genome shotgun (WGS) entry which is preliminary data.</text>
</comment>
<keyword evidence="1" id="KW-0472">Membrane</keyword>
<dbReference type="PANTHER" id="PTHR38441:SF1">
    <property type="entry name" value="MEMBRANE PROTEIN"/>
    <property type="match status" value="1"/>
</dbReference>
<evidence type="ECO:0008006" key="4">
    <source>
        <dbReference type="Google" id="ProtNLM"/>
    </source>
</evidence>
<dbReference type="Pfam" id="PF04341">
    <property type="entry name" value="DUF485"/>
    <property type="match status" value="1"/>
</dbReference>
<name>A0ABP6ZHK2_9ACTN</name>
<keyword evidence="3" id="KW-1185">Reference proteome</keyword>
<dbReference type="InterPro" id="IPR007436">
    <property type="entry name" value="DUF485"/>
</dbReference>
<sequence length="111" mass="12283">MGRMSSLSEGDRYVAVHDSARFTTLRRRQRTFTLWAGAVFTGWWFLASLLGAFAPGFYRQMIAGDLSVGLLVVLATFVLVLVIAAGYLRYARATLDPLAEQIRADLEGAPR</sequence>